<dbReference type="InterPro" id="IPR011013">
    <property type="entry name" value="Gal_mutarotase_sf_dom"/>
</dbReference>
<evidence type="ECO:0000256" key="2">
    <source>
        <dbReference type="SAM" id="SignalP"/>
    </source>
</evidence>
<dbReference type="PANTHER" id="PTHR11607:SF61">
    <property type="entry name" value="ALPHA-MANNOSIDASE"/>
    <property type="match status" value="1"/>
</dbReference>
<keyword evidence="2" id="KW-0732">Signal</keyword>
<feature type="signal peptide" evidence="2">
    <location>
        <begin position="1"/>
        <end position="21"/>
    </location>
</feature>
<protein>
    <recommendedName>
        <fullName evidence="3">Glycosyl hydrolase family 38 C-terminal domain-containing protein</fullName>
    </recommendedName>
</protein>
<dbReference type="Proteomes" id="UP000541444">
    <property type="component" value="Unassembled WGS sequence"/>
</dbReference>
<evidence type="ECO:0000256" key="1">
    <source>
        <dbReference type="SAM" id="Phobius"/>
    </source>
</evidence>
<gene>
    <name evidence="4" type="ORF">GIB67_015797</name>
</gene>
<sequence>MRWAEAVVNLALSCLTNSSSGEPCTAPSVKFRQVVVAYNPLGWGRTDIIRISVSIYTFVCWSQIELGYLDMDISSKLGIEEITGMLGGKRRIGSVSATDGSQNDTVEVGPGNLKMSFSATTGQLKRMANSKTGVDIPIQQSYLWYGSSSGDMDPQASGAYIFRHNGSPPVLVSRAVPLKIIRGPLVHEVHQQFNPWIYQVIILFLWTDLLIVSIIRGN</sequence>
<evidence type="ECO:0000259" key="3">
    <source>
        <dbReference type="Pfam" id="PF07748"/>
    </source>
</evidence>
<keyword evidence="5" id="KW-1185">Reference proteome</keyword>
<dbReference type="GO" id="GO:0030246">
    <property type="term" value="F:carbohydrate binding"/>
    <property type="evidence" value="ECO:0007669"/>
    <property type="project" value="InterPro"/>
</dbReference>
<dbReference type="Pfam" id="PF07748">
    <property type="entry name" value="Glyco_hydro_38C"/>
    <property type="match status" value="1"/>
</dbReference>
<dbReference type="SUPFAM" id="SSF74650">
    <property type="entry name" value="Galactose mutarotase-like"/>
    <property type="match status" value="1"/>
</dbReference>
<name>A0A7J7NUG0_9MAGN</name>
<keyword evidence="1" id="KW-0472">Membrane</keyword>
<accession>A0A7J7NUG0</accession>
<feature type="transmembrane region" description="Helical" evidence="1">
    <location>
        <begin position="196"/>
        <end position="215"/>
    </location>
</feature>
<comment type="caution">
    <text evidence="4">The sequence shown here is derived from an EMBL/GenBank/DDBJ whole genome shotgun (WGS) entry which is preliminary data.</text>
</comment>
<dbReference type="GO" id="GO:0006013">
    <property type="term" value="P:mannose metabolic process"/>
    <property type="evidence" value="ECO:0007669"/>
    <property type="project" value="InterPro"/>
</dbReference>
<keyword evidence="1" id="KW-1133">Transmembrane helix</keyword>
<dbReference type="Gene3D" id="2.70.98.30">
    <property type="entry name" value="Golgi alpha-mannosidase II, domain 4"/>
    <property type="match status" value="1"/>
</dbReference>
<proteinExistence type="predicted"/>
<dbReference type="GO" id="GO:0004559">
    <property type="term" value="F:alpha-mannosidase activity"/>
    <property type="evidence" value="ECO:0007669"/>
    <property type="project" value="InterPro"/>
</dbReference>
<dbReference type="EMBL" id="JACGCM010000560">
    <property type="protein sequence ID" value="KAF6170845.1"/>
    <property type="molecule type" value="Genomic_DNA"/>
</dbReference>
<dbReference type="InterPro" id="IPR050843">
    <property type="entry name" value="Glycosyl_Hydrlase_38"/>
</dbReference>
<dbReference type="AlphaFoldDB" id="A0A7J7NUG0"/>
<dbReference type="PANTHER" id="PTHR11607">
    <property type="entry name" value="ALPHA-MANNOSIDASE"/>
    <property type="match status" value="1"/>
</dbReference>
<evidence type="ECO:0000313" key="4">
    <source>
        <dbReference type="EMBL" id="KAF6170845.1"/>
    </source>
</evidence>
<dbReference type="InterPro" id="IPR011682">
    <property type="entry name" value="Glyco_hydro_38_C"/>
</dbReference>
<evidence type="ECO:0000313" key="5">
    <source>
        <dbReference type="Proteomes" id="UP000541444"/>
    </source>
</evidence>
<reference evidence="4 5" key="1">
    <citation type="journal article" date="2020" name="IScience">
        <title>Genome Sequencing of the Endangered Kingdonia uniflora (Circaeasteraceae, Ranunculales) Reveals Potential Mechanisms of Evolutionary Specialization.</title>
        <authorList>
            <person name="Sun Y."/>
            <person name="Deng T."/>
            <person name="Zhang A."/>
            <person name="Moore M.J."/>
            <person name="Landis J.B."/>
            <person name="Lin N."/>
            <person name="Zhang H."/>
            <person name="Zhang X."/>
            <person name="Huang J."/>
            <person name="Zhang X."/>
            <person name="Sun H."/>
            <person name="Wang H."/>
        </authorList>
    </citation>
    <scope>NUCLEOTIDE SEQUENCE [LARGE SCALE GENOMIC DNA]</scope>
    <source>
        <strain evidence="4">TB1705</strain>
        <tissue evidence="4">Leaf</tissue>
    </source>
</reference>
<feature type="chain" id="PRO_5029695979" description="Glycosyl hydrolase family 38 C-terminal domain-containing protein" evidence="2">
    <location>
        <begin position="22"/>
        <end position="218"/>
    </location>
</feature>
<feature type="domain" description="Glycosyl hydrolase family 38 C-terminal" evidence="3">
    <location>
        <begin position="110"/>
        <end position="203"/>
    </location>
</feature>
<keyword evidence="1" id="KW-0812">Transmembrane</keyword>
<dbReference type="OrthoDB" id="1734115at2759"/>
<organism evidence="4 5">
    <name type="scientific">Kingdonia uniflora</name>
    <dbReference type="NCBI Taxonomy" id="39325"/>
    <lineage>
        <taxon>Eukaryota</taxon>
        <taxon>Viridiplantae</taxon>
        <taxon>Streptophyta</taxon>
        <taxon>Embryophyta</taxon>
        <taxon>Tracheophyta</taxon>
        <taxon>Spermatophyta</taxon>
        <taxon>Magnoliopsida</taxon>
        <taxon>Ranunculales</taxon>
        <taxon>Circaeasteraceae</taxon>
        <taxon>Kingdonia</taxon>
    </lineage>
</organism>